<dbReference type="Pfam" id="PF01531">
    <property type="entry name" value="Glyco_transf_11"/>
    <property type="match status" value="1"/>
</dbReference>
<comment type="caution">
    <text evidence="3">The sequence shown here is derived from an EMBL/GenBank/DDBJ whole genome shotgun (WGS) entry which is preliminary data.</text>
</comment>
<name>A0A812SCB6_9DINO</name>
<gene>
    <name evidence="3" type="ORF">SNAT2548_LOCUS26590</name>
</gene>
<evidence type="ECO:0000313" key="4">
    <source>
        <dbReference type="Proteomes" id="UP000604046"/>
    </source>
</evidence>
<keyword evidence="4" id="KW-1185">Reference proteome</keyword>
<evidence type="ECO:0008006" key="5">
    <source>
        <dbReference type="Google" id="ProtNLM"/>
    </source>
</evidence>
<keyword evidence="1" id="KW-0328">Glycosyltransferase</keyword>
<dbReference type="GO" id="GO:0008107">
    <property type="term" value="F:galactoside 2-alpha-L-fucosyltransferase activity"/>
    <property type="evidence" value="ECO:0007669"/>
    <property type="project" value="InterPro"/>
</dbReference>
<reference evidence="3" key="1">
    <citation type="submission" date="2021-02" db="EMBL/GenBank/DDBJ databases">
        <authorList>
            <person name="Dougan E. K."/>
            <person name="Rhodes N."/>
            <person name="Thang M."/>
            <person name="Chan C."/>
        </authorList>
    </citation>
    <scope>NUCLEOTIDE SEQUENCE</scope>
</reference>
<protein>
    <recommendedName>
        <fullName evidence="5">Alpha-1,2-fucosyltransferase</fullName>
    </recommendedName>
</protein>
<dbReference type="GO" id="GO:0016020">
    <property type="term" value="C:membrane"/>
    <property type="evidence" value="ECO:0007669"/>
    <property type="project" value="InterPro"/>
</dbReference>
<dbReference type="GO" id="GO:0005975">
    <property type="term" value="P:carbohydrate metabolic process"/>
    <property type="evidence" value="ECO:0007669"/>
    <property type="project" value="InterPro"/>
</dbReference>
<keyword evidence="2" id="KW-0808">Transferase</keyword>
<proteinExistence type="predicted"/>
<dbReference type="AlphaFoldDB" id="A0A812SCB6"/>
<dbReference type="InterPro" id="IPR002516">
    <property type="entry name" value="Glyco_trans_11"/>
</dbReference>
<dbReference type="Proteomes" id="UP000604046">
    <property type="component" value="Unassembled WGS sequence"/>
</dbReference>
<organism evidence="3 4">
    <name type="scientific">Symbiodinium natans</name>
    <dbReference type="NCBI Taxonomy" id="878477"/>
    <lineage>
        <taxon>Eukaryota</taxon>
        <taxon>Sar</taxon>
        <taxon>Alveolata</taxon>
        <taxon>Dinophyceae</taxon>
        <taxon>Suessiales</taxon>
        <taxon>Symbiodiniaceae</taxon>
        <taxon>Symbiodinium</taxon>
    </lineage>
</organism>
<evidence type="ECO:0000256" key="1">
    <source>
        <dbReference type="ARBA" id="ARBA00022676"/>
    </source>
</evidence>
<sequence length="414" mass="46394">MVSNLSPCQVLVETCPRYVQASRCFMSGARGSKTWQECPHLLQPHPMLVSGRRPAWCCRGSVTGVQLAWESDSGTRCGPPWFGRYQLLIHLSAQSSECPGNCVLHCGKCLRMLGGCSFAAPLTFESLRLSGCWARLENRMRHGGPNDRFLVAAALAMAADFGFGFRLQTSVSWFPYADMGGIFSRLPCTHWHGRAMGLDPIIGSPSHMRYEEPRLPTGATAVMVHGYFQNLRYFWHHMELVRRYLLPTSLAERAHALFLRWRQAQHVNPAASTLAIHVYFRKATRIAKARIRWLHRADKNIHCVFFSDEPERLKSGWATEVCARHSFFEEPVRDDLVLAVLAVCCSGIVISASTFSWWAAALSGYQVVVAPGMAAQPCAVENYTLAHIPGWLRIAIPCDHKKAHELWVETSTVP</sequence>
<dbReference type="EMBL" id="CAJNDS010002435">
    <property type="protein sequence ID" value="CAE7473276.1"/>
    <property type="molecule type" value="Genomic_DNA"/>
</dbReference>
<accession>A0A812SCB6</accession>
<evidence type="ECO:0000313" key="3">
    <source>
        <dbReference type="EMBL" id="CAE7473276.1"/>
    </source>
</evidence>
<evidence type="ECO:0000256" key="2">
    <source>
        <dbReference type="ARBA" id="ARBA00022679"/>
    </source>
</evidence>